<dbReference type="Gene3D" id="2.60.120.260">
    <property type="entry name" value="Galactose-binding domain-like"/>
    <property type="match status" value="1"/>
</dbReference>
<feature type="domain" description="F5/8 type C" evidence="1">
    <location>
        <begin position="3"/>
        <end position="168"/>
    </location>
</feature>
<dbReference type="EMBL" id="JACHNF010000001">
    <property type="protein sequence ID" value="MBB5977953.1"/>
    <property type="molecule type" value="Genomic_DNA"/>
</dbReference>
<dbReference type="AlphaFoldDB" id="A0A841DHF8"/>
<keyword evidence="3" id="KW-1185">Reference proteome</keyword>
<dbReference type="InterPro" id="IPR000421">
    <property type="entry name" value="FA58C"/>
</dbReference>
<dbReference type="Proteomes" id="UP000558997">
    <property type="component" value="Unassembled WGS sequence"/>
</dbReference>
<comment type="caution">
    <text evidence="2">The sequence shown here is derived from an EMBL/GenBank/DDBJ whole genome shotgun (WGS) entry which is preliminary data.</text>
</comment>
<evidence type="ECO:0000259" key="1">
    <source>
        <dbReference type="PROSITE" id="PS50022"/>
    </source>
</evidence>
<dbReference type="Pfam" id="PF16147">
    <property type="entry name" value="DUF4855"/>
    <property type="match status" value="1"/>
</dbReference>
<dbReference type="PROSITE" id="PS50022">
    <property type="entry name" value="FA58C_3"/>
    <property type="match status" value="1"/>
</dbReference>
<name>A0A841DHF8_9ACTN</name>
<dbReference type="RefSeq" id="WP_184832157.1">
    <property type="nucleotide sequence ID" value="NZ_BAAAVN010000015.1"/>
</dbReference>
<dbReference type="InterPro" id="IPR032329">
    <property type="entry name" value="DUF4855"/>
</dbReference>
<organism evidence="2 3">
    <name type="scientific">Kribbella solani</name>
    <dbReference type="NCBI Taxonomy" id="236067"/>
    <lineage>
        <taxon>Bacteria</taxon>
        <taxon>Bacillati</taxon>
        <taxon>Actinomycetota</taxon>
        <taxon>Actinomycetes</taxon>
        <taxon>Propionibacteriales</taxon>
        <taxon>Kribbellaceae</taxon>
        <taxon>Kribbella</taxon>
    </lineage>
</organism>
<dbReference type="InterPro" id="IPR008979">
    <property type="entry name" value="Galactose-bd-like_sf"/>
</dbReference>
<proteinExistence type="predicted"/>
<gene>
    <name evidence="2" type="ORF">HDA44_001294</name>
</gene>
<reference evidence="2 3" key="1">
    <citation type="submission" date="2020-08" db="EMBL/GenBank/DDBJ databases">
        <title>Sequencing the genomes of 1000 actinobacteria strains.</title>
        <authorList>
            <person name="Klenk H.-P."/>
        </authorList>
    </citation>
    <scope>NUCLEOTIDE SEQUENCE [LARGE SCALE GENOMIC DNA]</scope>
    <source>
        <strain evidence="2 3">DSM 17294</strain>
    </source>
</reference>
<evidence type="ECO:0000313" key="2">
    <source>
        <dbReference type="EMBL" id="MBB5977953.1"/>
    </source>
</evidence>
<protein>
    <recommendedName>
        <fullName evidence="1">F5/8 type C domain-containing protein</fullName>
    </recommendedName>
</protein>
<evidence type="ECO:0000313" key="3">
    <source>
        <dbReference type="Proteomes" id="UP000558997"/>
    </source>
</evidence>
<sequence>MAAAAPRNLALGKAYAWSDAPDADRPDRGGQLTDGKLGALDVDDPAWVGSTRGKTREVTIDLGAPKSITGVRARFLQDWPARSTLVPLNVSFAVSTSGRTWSTVGRQATQLLWGDGPARDEWFSWAEERDGVPDQPQATAAYGRYVKVSFSVHTRAAQLIDEIQVQGEDGRIRGAVTPAPDKPHYLKPGADTAGIKDLALIYNGQYENGRGDWTADKLKPYLARVDQSGKPVSRLFDGVLMLGLQTPTGVDLGSGNARKADWEWYRDKTFAAGGDLQQLDQAAGTVNAALRGPDRKTKVVLTIPNTGSWIDFGDVDGDGVSENLSPDAVGREQALDNQQKVVRWWTEDLIKRWNAAGYHNLELVGMYWLPEQIDVGADGPEQARRVTDVVHEHQLKAFWIPHFLAYRAFLWKQAGFDAASFQPNYFFEETDPRRLADAAGIARSYGMGVEMEFDERAATDPVMRQRLLDYLRAGSTEGFQNAYVAYYQGVDAMLTFSRSQDPKVRELYDLVADFVQGKTIR</sequence>
<dbReference type="SUPFAM" id="SSF49785">
    <property type="entry name" value="Galactose-binding domain-like"/>
    <property type="match status" value="1"/>
</dbReference>
<accession>A0A841DHF8</accession>